<evidence type="ECO:0000256" key="1">
    <source>
        <dbReference type="SAM" id="SignalP"/>
    </source>
</evidence>
<dbReference type="PATRIC" id="fig|338187.25.peg.1015"/>
<sequence length="195" mass="19979">MKKVILVSLMSSIVSAAAFAGAGTQAQGPEAGTVDSTSATLSWEADVPVIIPGAWVTFTGEGGSMTLNSGDLNVQANGTFSSTPIKLELHTYDEPTNTPGELIVVGEDQFNGSKVENIHYSVTAPTFSSLKGTDVSNVIAKVSMNEAEVATDAKIESDKAETTWSIAGSDVASMVGGDTVTATAVVRADVAFAAM</sequence>
<organism evidence="2 3">
    <name type="scientific">Vibrio campbellii (strain ATCC BAA-1116)</name>
    <dbReference type="NCBI Taxonomy" id="2902295"/>
    <lineage>
        <taxon>Bacteria</taxon>
        <taxon>Pseudomonadati</taxon>
        <taxon>Pseudomonadota</taxon>
        <taxon>Gammaproteobacteria</taxon>
        <taxon>Vibrionales</taxon>
        <taxon>Vibrionaceae</taxon>
        <taxon>Vibrio</taxon>
    </lineage>
</organism>
<dbReference type="KEGG" id="vha:VIBHAR_01650"/>
<proteinExistence type="predicted"/>
<dbReference type="EMBL" id="CP000789">
    <property type="protein sequence ID" value="ABU70619.1"/>
    <property type="molecule type" value="Genomic_DNA"/>
</dbReference>
<evidence type="ECO:0000313" key="3">
    <source>
        <dbReference type="Proteomes" id="UP000008152"/>
    </source>
</evidence>
<protein>
    <submittedName>
        <fullName evidence="2">Uncharacterized protein</fullName>
    </submittedName>
</protein>
<dbReference type="Proteomes" id="UP000008152">
    <property type="component" value="Chromosome I"/>
</dbReference>
<name>A7MTJ0_VIBC1</name>
<dbReference type="AlphaFoldDB" id="A7MTJ0"/>
<keyword evidence="1" id="KW-0732">Signal</keyword>
<accession>A7MTJ0</accession>
<feature type="chain" id="PRO_5002710590" evidence="1">
    <location>
        <begin position="21"/>
        <end position="195"/>
    </location>
</feature>
<dbReference type="RefSeq" id="WP_012127483.1">
    <property type="nucleotide sequence ID" value="NC_009783.1"/>
</dbReference>
<gene>
    <name evidence="2" type="ordered locus">VIBHAR_01650</name>
</gene>
<evidence type="ECO:0000313" key="2">
    <source>
        <dbReference type="EMBL" id="ABU70619.1"/>
    </source>
</evidence>
<feature type="signal peptide" evidence="1">
    <location>
        <begin position="1"/>
        <end position="20"/>
    </location>
</feature>
<reference evidence="2 3" key="1">
    <citation type="submission" date="2007-08" db="EMBL/GenBank/DDBJ databases">
        <authorList>
            <consortium name="The Vibrio harveyi Genome Sequencing Project"/>
            <person name="Bassler B."/>
            <person name="Clifton S.W."/>
            <person name="Fulton L."/>
            <person name="Delehaunty K."/>
            <person name="Fronick C."/>
            <person name="Harrison M."/>
            <person name="Markivic C."/>
            <person name="Fulton R."/>
            <person name="Tin-Wollam A.-M."/>
            <person name="Shah N."/>
            <person name="Pepin K."/>
            <person name="Nash W."/>
            <person name="Thiruvilangam P."/>
            <person name="Bhonagiri V."/>
            <person name="Waters C."/>
            <person name="Tu K.C."/>
            <person name="Irgon J."/>
            <person name="Wilson R.K."/>
        </authorList>
    </citation>
    <scope>NUCLEOTIDE SEQUENCE [LARGE SCALE GENOMIC DNA]</scope>
    <source>
        <strain evidence="3">ATCC BAA-1116 / BB120</strain>
    </source>
</reference>